<evidence type="ECO:0000313" key="1">
    <source>
        <dbReference type="EMBL" id="VFQ85894.1"/>
    </source>
</evidence>
<dbReference type="EMBL" id="OOIL02003033">
    <property type="protein sequence ID" value="VFQ85894.1"/>
    <property type="molecule type" value="Genomic_DNA"/>
</dbReference>
<dbReference type="Proteomes" id="UP000595140">
    <property type="component" value="Unassembled WGS sequence"/>
</dbReference>
<gene>
    <name evidence="1" type="ORF">CCAM_LOCUS27670</name>
</gene>
<proteinExistence type="predicted"/>
<evidence type="ECO:0000313" key="2">
    <source>
        <dbReference type="Proteomes" id="UP000595140"/>
    </source>
</evidence>
<reference evidence="1 2" key="1">
    <citation type="submission" date="2018-04" db="EMBL/GenBank/DDBJ databases">
        <authorList>
            <person name="Vogel A."/>
        </authorList>
    </citation>
    <scope>NUCLEOTIDE SEQUENCE [LARGE SCALE GENOMIC DNA]</scope>
</reference>
<sequence>MGSKTALTHQIFIRFQKHSIRISPKGLATVQIAGHDLNSSSTLNFSPLKAKTAAPAREIQTAARSSWADLRSKQQLSKG</sequence>
<name>A0A484MCA5_9ASTE</name>
<dbReference type="AlphaFoldDB" id="A0A484MCA5"/>
<keyword evidence="2" id="KW-1185">Reference proteome</keyword>
<organism evidence="1 2">
    <name type="scientific">Cuscuta campestris</name>
    <dbReference type="NCBI Taxonomy" id="132261"/>
    <lineage>
        <taxon>Eukaryota</taxon>
        <taxon>Viridiplantae</taxon>
        <taxon>Streptophyta</taxon>
        <taxon>Embryophyta</taxon>
        <taxon>Tracheophyta</taxon>
        <taxon>Spermatophyta</taxon>
        <taxon>Magnoliopsida</taxon>
        <taxon>eudicotyledons</taxon>
        <taxon>Gunneridae</taxon>
        <taxon>Pentapetalae</taxon>
        <taxon>asterids</taxon>
        <taxon>lamiids</taxon>
        <taxon>Solanales</taxon>
        <taxon>Convolvulaceae</taxon>
        <taxon>Cuscuteae</taxon>
        <taxon>Cuscuta</taxon>
        <taxon>Cuscuta subgen. Grammica</taxon>
        <taxon>Cuscuta sect. Cleistogrammica</taxon>
    </lineage>
</organism>
<accession>A0A484MCA5</accession>
<protein>
    <submittedName>
        <fullName evidence="1">Uncharacterized protein</fullName>
    </submittedName>
</protein>